<dbReference type="Pfam" id="PF05168">
    <property type="entry name" value="HEPN"/>
    <property type="match status" value="1"/>
</dbReference>
<dbReference type="STRING" id="633697.EubceDRAFT1_2464"/>
<proteinExistence type="predicted"/>
<name>I5AWL7_EUBC6</name>
<evidence type="ECO:0000313" key="2">
    <source>
        <dbReference type="EMBL" id="EIM58190.1"/>
    </source>
</evidence>
<evidence type="ECO:0000313" key="3">
    <source>
        <dbReference type="Proteomes" id="UP000005753"/>
    </source>
</evidence>
<dbReference type="eggNOG" id="ENOG5033GVW">
    <property type="taxonomic scope" value="Bacteria"/>
</dbReference>
<gene>
    <name evidence="2" type="ORF">EubceDRAFT1_2464</name>
</gene>
<dbReference type="AlphaFoldDB" id="I5AWL7"/>
<reference evidence="2 3" key="2">
    <citation type="submission" date="2012-02" db="EMBL/GenBank/DDBJ databases">
        <title>Improved High-Quality Draft sequence of Eubacterium cellulosolvens 6.</title>
        <authorList>
            <consortium name="US DOE Joint Genome Institute"/>
            <person name="Lucas S."/>
            <person name="Han J."/>
            <person name="Lapidus A."/>
            <person name="Cheng J.-F."/>
            <person name="Goodwin L."/>
            <person name="Pitluck S."/>
            <person name="Peters L."/>
            <person name="Mikhailova N."/>
            <person name="Gu W."/>
            <person name="Detter J.C."/>
            <person name="Han C."/>
            <person name="Tapia R."/>
            <person name="Land M."/>
            <person name="Hauser L."/>
            <person name="Kyrpides N."/>
            <person name="Ivanova N."/>
            <person name="Pagani I."/>
            <person name="Johnson E."/>
            <person name="Mukhopadhyay B."/>
            <person name="Anderson I."/>
            <person name="Woyke T."/>
        </authorList>
    </citation>
    <scope>NUCLEOTIDE SEQUENCE [LARGE SCALE GENOMIC DNA]</scope>
    <source>
        <strain evidence="2 3">6</strain>
    </source>
</reference>
<protein>
    <submittedName>
        <fullName evidence="2">HEPN domain-containing protein</fullName>
    </submittedName>
</protein>
<dbReference type="InterPro" id="IPR007842">
    <property type="entry name" value="HEPN_dom"/>
</dbReference>
<reference evidence="2 3" key="1">
    <citation type="submission" date="2010-08" db="EMBL/GenBank/DDBJ databases">
        <authorList>
            <consortium name="US DOE Joint Genome Institute (JGI-PGF)"/>
            <person name="Lucas S."/>
            <person name="Copeland A."/>
            <person name="Lapidus A."/>
            <person name="Cheng J.-F."/>
            <person name="Bruce D."/>
            <person name="Goodwin L."/>
            <person name="Pitluck S."/>
            <person name="Land M.L."/>
            <person name="Hauser L."/>
            <person name="Chang Y.-J."/>
            <person name="Anderson I.J."/>
            <person name="Johnson E."/>
            <person name="Mulhopadhyay B."/>
            <person name="Kyrpides N."/>
            <person name="Woyke T.J."/>
        </authorList>
    </citation>
    <scope>NUCLEOTIDE SEQUENCE [LARGE SCALE GENOMIC DNA]</scope>
    <source>
        <strain evidence="2 3">6</strain>
    </source>
</reference>
<organism evidence="2 3">
    <name type="scientific">Eubacterium cellulosolvens (strain ATCC 43171 / JCM 9499 / 6)</name>
    <name type="common">Cillobacterium cellulosolvens</name>
    <dbReference type="NCBI Taxonomy" id="633697"/>
    <lineage>
        <taxon>Bacteria</taxon>
        <taxon>Bacillati</taxon>
        <taxon>Bacillota</taxon>
        <taxon>Clostridia</taxon>
        <taxon>Eubacteriales</taxon>
        <taxon>Eubacteriaceae</taxon>
        <taxon>Eubacterium</taxon>
    </lineage>
</organism>
<dbReference type="Gene3D" id="1.20.120.330">
    <property type="entry name" value="Nucleotidyltransferases domain 2"/>
    <property type="match status" value="1"/>
</dbReference>
<dbReference type="Proteomes" id="UP000005753">
    <property type="component" value="Chromosome"/>
</dbReference>
<keyword evidence="3" id="KW-1185">Reference proteome</keyword>
<dbReference type="HOGENOM" id="CLU_1600574_0_0_9"/>
<accession>I5AWL7</accession>
<dbReference type="EMBL" id="CM001487">
    <property type="protein sequence ID" value="EIM58190.1"/>
    <property type="molecule type" value="Genomic_DNA"/>
</dbReference>
<sequence>MKDDKLTGDYRVCVNEADAFLSVAKYCVRSIEDFLGGKMYPFAVNISFACELYLKAVMIRRSTGSEYVRGHDLKQLFESLEAGDRDEIRQMYEKKCPVPLEQLLEESGKAFEEWRYALEKAASINVTGILAFAEVLQSFVKKYSENS</sequence>
<evidence type="ECO:0000259" key="1">
    <source>
        <dbReference type="Pfam" id="PF05168"/>
    </source>
</evidence>
<feature type="domain" description="HEPN" evidence="1">
    <location>
        <begin position="20"/>
        <end position="141"/>
    </location>
</feature>